<evidence type="ECO:0000256" key="2">
    <source>
        <dbReference type="SAM" id="Phobius"/>
    </source>
</evidence>
<dbReference type="PANTHER" id="PTHR43156">
    <property type="entry name" value="STAGE II SPORULATION PROTEIN E-RELATED"/>
    <property type="match status" value="1"/>
</dbReference>
<dbReference type="InterPro" id="IPR001932">
    <property type="entry name" value="PPM-type_phosphatase-like_dom"/>
</dbReference>
<dbReference type="InterPro" id="IPR052016">
    <property type="entry name" value="Bact_Sigma-Reg"/>
</dbReference>
<dbReference type="Gene3D" id="3.60.40.10">
    <property type="entry name" value="PPM-type phosphatase domain"/>
    <property type="match status" value="1"/>
</dbReference>
<comment type="caution">
    <text evidence="4">The sequence shown here is derived from an EMBL/GenBank/DDBJ whole genome shotgun (WGS) entry which is preliminary data.</text>
</comment>
<feature type="transmembrane region" description="Helical" evidence="2">
    <location>
        <begin position="39"/>
        <end position="60"/>
    </location>
</feature>
<feature type="transmembrane region" description="Helical" evidence="2">
    <location>
        <begin position="99"/>
        <end position="116"/>
    </location>
</feature>
<keyword evidence="5" id="KW-1185">Reference proteome</keyword>
<feature type="domain" description="PPM-type phosphatase" evidence="3">
    <location>
        <begin position="258"/>
        <end position="472"/>
    </location>
</feature>
<dbReference type="SUPFAM" id="SSF81606">
    <property type="entry name" value="PP2C-like"/>
    <property type="match status" value="1"/>
</dbReference>
<name>A0A316TN26_9BACT</name>
<dbReference type="InterPro" id="IPR036457">
    <property type="entry name" value="PPM-type-like_dom_sf"/>
</dbReference>
<sequence length="473" mass="54123">MEQDFLLTRIQYFTTGLILGISLLHLFLYIFWRKRSANLYYSLFLLFLATTIFSDFQQLLSTDSFSQLFLKIQRGALSVSLIAGQLFFYKLFKNRIPRYIWLFSLLLALTGAAAVIQPLNNFIYLQVIIIAVLIDLLRITYLALRTESDQLWIVGAGFLIFALFSGYDLLLDLDFIQVLLGLENGYQFGIIGLIITTSIYLAMDFSDTNQKVIDQEKDILQQSLKQEMLREEVARTSKELEEARKLQLSMLPNQLPEPDHYLMAANMRTAVEVGGDYYDYNIKDDGQLTLTIGDATGHGNRAGFMVAIIKSLFKSYQPDSDFPAFFNKVTRILKQMNLGSLYMALSCVNVKENVLTLSAAGMPPALLFRDSTKSVEEIVIKGMPLGAFNDFPYKQKQLELQPNDTLLLLSDGLDELFNEDHEMFGWERVKSTFQKYATLKPEDLITKLNEEADHWRGNKPIDDDITFAVLKYR</sequence>
<dbReference type="Pfam" id="PF07228">
    <property type="entry name" value="SpoIIE"/>
    <property type="match status" value="1"/>
</dbReference>
<dbReference type="Pfam" id="PF07695">
    <property type="entry name" value="7TMR-DISM_7TM"/>
    <property type="match status" value="1"/>
</dbReference>
<keyword evidence="2" id="KW-0812">Transmembrane</keyword>
<dbReference type="InterPro" id="IPR011623">
    <property type="entry name" value="7TMR_DISM_rcpt_extracell_dom1"/>
</dbReference>
<evidence type="ECO:0000256" key="1">
    <source>
        <dbReference type="ARBA" id="ARBA00022801"/>
    </source>
</evidence>
<keyword evidence="1" id="KW-0378">Hydrolase</keyword>
<feature type="transmembrane region" description="Helical" evidence="2">
    <location>
        <begin position="12"/>
        <end position="32"/>
    </location>
</feature>
<protein>
    <recommendedName>
        <fullName evidence="3">PPM-type phosphatase domain-containing protein</fullName>
    </recommendedName>
</protein>
<dbReference type="Proteomes" id="UP000245533">
    <property type="component" value="Unassembled WGS sequence"/>
</dbReference>
<dbReference type="RefSeq" id="WP_109647449.1">
    <property type="nucleotide sequence ID" value="NZ_QGGB01000008.1"/>
</dbReference>
<dbReference type="EMBL" id="QGGB01000008">
    <property type="protein sequence ID" value="PWN06007.1"/>
    <property type="molecule type" value="Genomic_DNA"/>
</dbReference>
<dbReference type="AlphaFoldDB" id="A0A316TN26"/>
<proteinExistence type="predicted"/>
<dbReference type="PANTHER" id="PTHR43156:SF2">
    <property type="entry name" value="STAGE II SPORULATION PROTEIN E"/>
    <property type="match status" value="1"/>
</dbReference>
<feature type="transmembrane region" description="Helical" evidence="2">
    <location>
        <begin position="151"/>
        <end position="170"/>
    </location>
</feature>
<dbReference type="OrthoDB" id="9763484at2"/>
<feature type="transmembrane region" description="Helical" evidence="2">
    <location>
        <begin position="72"/>
        <end position="92"/>
    </location>
</feature>
<keyword evidence="2" id="KW-0472">Membrane</keyword>
<feature type="transmembrane region" description="Helical" evidence="2">
    <location>
        <begin position="122"/>
        <end position="144"/>
    </location>
</feature>
<evidence type="ECO:0000259" key="3">
    <source>
        <dbReference type="SMART" id="SM00331"/>
    </source>
</evidence>
<organism evidence="4 5">
    <name type="scientific">Rhodohalobacter mucosus</name>
    <dbReference type="NCBI Taxonomy" id="2079485"/>
    <lineage>
        <taxon>Bacteria</taxon>
        <taxon>Pseudomonadati</taxon>
        <taxon>Balneolota</taxon>
        <taxon>Balneolia</taxon>
        <taxon>Balneolales</taxon>
        <taxon>Balneolaceae</taxon>
        <taxon>Rhodohalobacter</taxon>
    </lineage>
</organism>
<feature type="transmembrane region" description="Helical" evidence="2">
    <location>
        <begin position="185"/>
        <end position="203"/>
    </location>
</feature>
<evidence type="ECO:0000313" key="5">
    <source>
        <dbReference type="Proteomes" id="UP000245533"/>
    </source>
</evidence>
<evidence type="ECO:0000313" key="4">
    <source>
        <dbReference type="EMBL" id="PWN06007.1"/>
    </source>
</evidence>
<dbReference type="SMART" id="SM00331">
    <property type="entry name" value="PP2C_SIG"/>
    <property type="match status" value="1"/>
</dbReference>
<accession>A0A316TN26</accession>
<dbReference type="GO" id="GO:0016791">
    <property type="term" value="F:phosphatase activity"/>
    <property type="evidence" value="ECO:0007669"/>
    <property type="project" value="TreeGrafter"/>
</dbReference>
<keyword evidence="2" id="KW-1133">Transmembrane helix</keyword>
<gene>
    <name evidence="4" type="ORF">DDZ15_12570</name>
</gene>
<reference evidence="4 5" key="1">
    <citation type="submission" date="2018-05" db="EMBL/GenBank/DDBJ databases">
        <title>Rhodohalobacter halophilus gen. nov., sp. nov., a moderately halophilic member of the family Balneolaceae.</title>
        <authorList>
            <person name="Liu Z.-W."/>
        </authorList>
    </citation>
    <scope>NUCLEOTIDE SEQUENCE [LARGE SCALE GENOMIC DNA]</scope>
    <source>
        <strain evidence="4 5">8A47</strain>
    </source>
</reference>